<name>A0A6G3XRT6_9ACTN</name>
<feature type="non-terminal residue" evidence="2">
    <location>
        <position position="1"/>
    </location>
</feature>
<feature type="domain" description="Solute-binding protein family 3/N-terminal" evidence="1">
    <location>
        <begin position="3"/>
        <end position="65"/>
    </location>
</feature>
<dbReference type="SUPFAM" id="SSF53850">
    <property type="entry name" value="Periplasmic binding protein-like II"/>
    <property type="match status" value="1"/>
</dbReference>
<dbReference type="Gene3D" id="3.40.190.10">
    <property type="entry name" value="Periplasmic binding protein-like II"/>
    <property type="match status" value="1"/>
</dbReference>
<dbReference type="EMBL" id="JAAGMN010008690">
    <property type="protein sequence ID" value="NEE20535.1"/>
    <property type="molecule type" value="Genomic_DNA"/>
</dbReference>
<proteinExistence type="predicted"/>
<comment type="caution">
    <text evidence="2">The sequence shown here is derived from an EMBL/GenBank/DDBJ whole genome shotgun (WGS) entry which is preliminary data.</text>
</comment>
<dbReference type="AlphaFoldDB" id="A0A6G3XRT6"/>
<dbReference type="InterPro" id="IPR001638">
    <property type="entry name" value="Solute-binding_3/MltF_N"/>
</dbReference>
<protein>
    <submittedName>
        <fullName evidence="2">Transporter substrate-binding domain-containing protein</fullName>
    </submittedName>
</protein>
<reference evidence="2" key="1">
    <citation type="submission" date="2020-01" db="EMBL/GenBank/DDBJ databases">
        <title>Insect and environment-associated Actinomycetes.</title>
        <authorList>
            <person name="Currrie C."/>
            <person name="Chevrette M."/>
            <person name="Carlson C."/>
            <person name="Stubbendieck R."/>
            <person name="Wendt-Pienkowski E."/>
        </authorList>
    </citation>
    <scope>NUCLEOTIDE SEQUENCE</scope>
    <source>
        <strain evidence="2">SID7499</strain>
    </source>
</reference>
<evidence type="ECO:0000259" key="1">
    <source>
        <dbReference type="Pfam" id="PF00497"/>
    </source>
</evidence>
<sequence>SREQRLQSGDVDIVVGSYSITTEREEKVDFSAPYLITDQGMMVYTGDDEERALVEENGKSIRKKIKDPEDFPDGT</sequence>
<organism evidence="2">
    <name type="scientific">Streptomyces sp. SID7499</name>
    <dbReference type="NCBI Taxonomy" id="2706086"/>
    <lineage>
        <taxon>Bacteria</taxon>
        <taxon>Bacillati</taxon>
        <taxon>Actinomycetota</taxon>
        <taxon>Actinomycetes</taxon>
        <taxon>Kitasatosporales</taxon>
        <taxon>Streptomycetaceae</taxon>
        <taxon>Streptomyces</taxon>
    </lineage>
</organism>
<dbReference type="Pfam" id="PF00497">
    <property type="entry name" value="SBP_bac_3"/>
    <property type="match status" value="1"/>
</dbReference>
<feature type="non-terminal residue" evidence="2">
    <location>
        <position position="75"/>
    </location>
</feature>
<evidence type="ECO:0000313" key="2">
    <source>
        <dbReference type="EMBL" id="NEE20535.1"/>
    </source>
</evidence>
<gene>
    <name evidence="2" type="ORF">G3M58_80500</name>
</gene>
<accession>A0A6G3XRT6</accession>